<evidence type="ECO:0000256" key="1">
    <source>
        <dbReference type="SAM" id="MobiDB-lite"/>
    </source>
</evidence>
<accession>A0AAD7N2I3</accession>
<dbReference type="EMBL" id="JARJLG010000116">
    <property type="protein sequence ID" value="KAJ7742671.1"/>
    <property type="molecule type" value="Genomic_DNA"/>
</dbReference>
<dbReference type="AlphaFoldDB" id="A0AAD7N2I3"/>
<sequence length="481" mass="53723">MNPPPPEMGAVLIALYDKYHWPKCIPIGIRTKMEALKKATVRNLMNQVQKIHRGQKCDHCPAPILVQSAWLVDLPRNTPVQGPLQNNSAVNARFMEPGSPLSEYVDFDSPYDANVIRVFIESTFEDIPRPPSEPTNEPIRSICVSLADKNHRFKCHPIVIRTPASVLSSATVAQFMLHVQKIHRDSNCSHCPGLILVKSSFLVRILAPATTELRLLPDQLEHNPGGNVRFMQPASPMSDYLDPNAPDETGVVRLLIESTFDVRSVVSESTGKRQREFSPEDTSRDSGGGKRLKVDAPVKGLRIIPPGDPFSLINIPPRSSTFSSILDTPGCLLVDKSNYIPAFDSLLSQRACIVTLPSGTGKTGIMTMLSPWYDSKLDSETHGNLFMSLDIGPRFKEGRSKFPDNSQSVWSARSHLCLLFDLGDVNYQGSTDAKKISRHIESYCCTIIRQFAEKYRHELGFHKFSDYRRASFTDMNFPAPF</sequence>
<reference evidence="2" key="1">
    <citation type="submission" date="2023-03" db="EMBL/GenBank/DDBJ databases">
        <title>Massive genome expansion in bonnet fungi (Mycena s.s.) driven by repeated elements and novel gene families across ecological guilds.</title>
        <authorList>
            <consortium name="Lawrence Berkeley National Laboratory"/>
            <person name="Harder C.B."/>
            <person name="Miyauchi S."/>
            <person name="Viragh M."/>
            <person name="Kuo A."/>
            <person name="Thoen E."/>
            <person name="Andreopoulos B."/>
            <person name="Lu D."/>
            <person name="Skrede I."/>
            <person name="Drula E."/>
            <person name="Henrissat B."/>
            <person name="Morin E."/>
            <person name="Kohler A."/>
            <person name="Barry K."/>
            <person name="LaButti K."/>
            <person name="Morin E."/>
            <person name="Salamov A."/>
            <person name="Lipzen A."/>
            <person name="Mereny Z."/>
            <person name="Hegedus B."/>
            <person name="Baldrian P."/>
            <person name="Stursova M."/>
            <person name="Weitz H."/>
            <person name="Taylor A."/>
            <person name="Grigoriev I.V."/>
            <person name="Nagy L.G."/>
            <person name="Martin F."/>
            <person name="Kauserud H."/>
        </authorList>
    </citation>
    <scope>NUCLEOTIDE SEQUENCE</scope>
    <source>
        <strain evidence="2">CBHHK188m</strain>
    </source>
</reference>
<protein>
    <submittedName>
        <fullName evidence="2">Uncharacterized protein</fullName>
    </submittedName>
</protein>
<name>A0AAD7N2I3_9AGAR</name>
<keyword evidence="3" id="KW-1185">Reference proteome</keyword>
<proteinExistence type="predicted"/>
<feature type="compositionally biased region" description="Basic and acidic residues" evidence="1">
    <location>
        <begin position="270"/>
        <end position="291"/>
    </location>
</feature>
<feature type="region of interest" description="Disordered" evidence="1">
    <location>
        <begin position="267"/>
        <end position="291"/>
    </location>
</feature>
<dbReference type="PANTHER" id="PTHR34825:SF1">
    <property type="entry name" value="AAA-ATPASE-LIKE DOMAIN-CONTAINING PROTEIN"/>
    <property type="match status" value="1"/>
</dbReference>
<dbReference type="Proteomes" id="UP001215280">
    <property type="component" value="Unassembled WGS sequence"/>
</dbReference>
<comment type="caution">
    <text evidence="2">The sequence shown here is derived from an EMBL/GenBank/DDBJ whole genome shotgun (WGS) entry which is preliminary data.</text>
</comment>
<evidence type="ECO:0000313" key="2">
    <source>
        <dbReference type="EMBL" id="KAJ7742671.1"/>
    </source>
</evidence>
<gene>
    <name evidence="2" type="ORF">DFH07DRAFT_836051</name>
</gene>
<organism evidence="2 3">
    <name type="scientific">Mycena maculata</name>
    <dbReference type="NCBI Taxonomy" id="230809"/>
    <lineage>
        <taxon>Eukaryota</taxon>
        <taxon>Fungi</taxon>
        <taxon>Dikarya</taxon>
        <taxon>Basidiomycota</taxon>
        <taxon>Agaricomycotina</taxon>
        <taxon>Agaricomycetes</taxon>
        <taxon>Agaricomycetidae</taxon>
        <taxon>Agaricales</taxon>
        <taxon>Marasmiineae</taxon>
        <taxon>Mycenaceae</taxon>
        <taxon>Mycena</taxon>
    </lineage>
</organism>
<evidence type="ECO:0000313" key="3">
    <source>
        <dbReference type="Proteomes" id="UP001215280"/>
    </source>
</evidence>
<dbReference type="PANTHER" id="PTHR34825">
    <property type="entry name" value="CONSERVED PROTEIN, WITH A WEAK D-GALACTARATE DEHYDRATASE/ALTRONATE HYDROLASE DOMAIN"/>
    <property type="match status" value="1"/>
</dbReference>